<comment type="similarity">
    <text evidence="1">Belongs to the membrane fusion protein (MFP) (TC 8.A.1) family.</text>
</comment>
<dbReference type="InterPro" id="IPR006143">
    <property type="entry name" value="RND_pump_MFP"/>
</dbReference>
<reference evidence="3 4" key="1">
    <citation type="submission" date="2020-08" db="EMBL/GenBank/DDBJ databases">
        <title>Genomic Encyclopedia of Type Strains, Phase IV (KMG-IV): sequencing the most valuable type-strain genomes for metagenomic binning, comparative biology and taxonomic classification.</title>
        <authorList>
            <person name="Goeker M."/>
        </authorList>
    </citation>
    <scope>NUCLEOTIDE SEQUENCE [LARGE SCALE GENOMIC DNA]</scope>
    <source>
        <strain evidence="3 4">DSM 27057</strain>
    </source>
</reference>
<dbReference type="SUPFAM" id="SSF111369">
    <property type="entry name" value="HlyD-like secretion proteins"/>
    <property type="match status" value="1"/>
</dbReference>
<dbReference type="GO" id="GO:1990281">
    <property type="term" value="C:efflux pump complex"/>
    <property type="evidence" value="ECO:0007669"/>
    <property type="project" value="TreeGrafter"/>
</dbReference>
<dbReference type="Gene3D" id="2.40.420.20">
    <property type="match status" value="1"/>
</dbReference>
<proteinExistence type="inferred from homology"/>
<keyword evidence="2" id="KW-0732">Signal</keyword>
<dbReference type="NCBIfam" id="TIGR01730">
    <property type="entry name" value="RND_mfp"/>
    <property type="match status" value="1"/>
</dbReference>
<evidence type="ECO:0000313" key="4">
    <source>
        <dbReference type="Proteomes" id="UP000548867"/>
    </source>
</evidence>
<name>A0A7W6G6Q1_9SPHN</name>
<dbReference type="RefSeq" id="WP_183625990.1">
    <property type="nucleotide sequence ID" value="NZ_JACIDX010000009.1"/>
</dbReference>
<dbReference type="AlphaFoldDB" id="A0A7W6G6Q1"/>
<feature type="signal peptide" evidence="2">
    <location>
        <begin position="1"/>
        <end position="16"/>
    </location>
</feature>
<gene>
    <name evidence="3" type="ORF">GGR38_002514</name>
</gene>
<evidence type="ECO:0000313" key="3">
    <source>
        <dbReference type="EMBL" id="MBB3955558.1"/>
    </source>
</evidence>
<dbReference type="PANTHER" id="PTHR30469">
    <property type="entry name" value="MULTIDRUG RESISTANCE PROTEIN MDTA"/>
    <property type="match status" value="1"/>
</dbReference>
<dbReference type="Gene3D" id="1.10.287.470">
    <property type="entry name" value="Helix hairpin bin"/>
    <property type="match status" value="1"/>
</dbReference>
<sequence length="334" mass="33839">MRGWLAMALPMAAALAGCGSDQPAPEAARAAAGPRLTVKAGDAPDWQSVSAEVTSQDQAQVLARIPGVLSTLSVRAGDSVHKGQVIGRITDNQLSYQSAAYGAQAAAAQAQAVQAHAELERVKFLAANGVYAKARLEQAEAVAQAASAQTQAARAQQASIRAMAGNGAVIAPANGRVLRADVPAGAPVAPGMVVAVVTSGPVVLRLDLPEALAAKIRPGAKVRAEGMNGTVTRIYPAVQAGQVSADVAMQGLDAALIGRRVAAQVEAGTHRAIIVPRGFIFTRYGLDYATVIAPKGTASQVPVQTAPAADGMIEILSGVRDGDVLAGVDQGAGR</sequence>
<dbReference type="EMBL" id="JACIDX010000009">
    <property type="protein sequence ID" value="MBB3955558.1"/>
    <property type="molecule type" value="Genomic_DNA"/>
</dbReference>
<dbReference type="Gene3D" id="2.40.30.170">
    <property type="match status" value="1"/>
</dbReference>
<organism evidence="3 4">
    <name type="scientific">Novosphingobium sediminicola</name>
    <dbReference type="NCBI Taxonomy" id="563162"/>
    <lineage>
        <taxon>Bacteria</taxon>
        <taxon>Pseudomonadati</taxon>
        <taxon>Pseudomonadota</taxon>
        <taxon>Alphaproteobacteria</taxon>
        <taxon>Sphingomonadales</taxon>
        <taxon>Sphingomonadaceae</taxon>
        <taxon>Novosphingobium</taxon>
    </lineage>
</organism>
<evidence type="ECO:0000256" key="1">
    <source>
        <dbReference type="ARBA" id="ARBA00009477"/>
    </source>
</evidence>
<evidence type="ECO:0000256" key="2">
    <source>
        <dbReference type="SAM" id="SignalP"/>
    </source>
</evidence>
<keyword evidence="4" id="KW-1185">Reference proteome</keyword>
<dbReference type="PROSITE" id="PS51257">
    <property type="entry name" value="PROKAR_LIPOPROTEIN"/>
    <property type="match status" value="1"/>
</dbReference>
<dbReference type="GO" id="GO:0015562">
    <property type="term" value="F:efflux transmembrane transporter activity"/>
    <property type="evidence" value="ECO:0007669"/>
    <property type="project" value="TreeGrafter"/>
</dbReference>
<dbReference type="PANTHER" id="PTHR30469:SF38">
    <property type="entry name" value="HLYD FAMILY SECRETION PROTEIN"/>
    <property type="match status" value="1"/>
</dbReference>
<accession>A0A7W6G6Q1</accession>
<dbReference type="Gene3D" id="2.40.50.100">
    <property type="match status" value="1"/>
</dbReference>
<comment type="caution">
    <text evidence="3">The sequence shown here is derived from an EMBL/GenBank/DDBJ whole genome shotgun (WGS) entry which is preliminary data.</text>
</comment>
<protein>
    <submittedName>
        <fullName evidence="3">RND family efflux transporter MFP subunit</fullName>
    </submittedName>
</protein>
<dbReference type="Proteomes" id="UP000548867">
    <property type="component" value="Unassembled WGS sequence"/>
</dbReference>
<feature type="chain" id="PRO_5030820478" evidence="2">
    <location>
        <begin position="17"/>
        <end position="334"/>
    </location>
</feature>